<name>A0ABP8MKN4_9BACT</name>
<dbReference type="EMBL" id="BAABEZ010000014">
    <property type="protein sequence ID" value="GAA4452263.1"/>
    <property type="molecule type" value="Genomic_DNA"/>
</dbReference>
<feature type="transmembrane region" description="Helical" evidence="1">
    <location>
        <begin position="97"/>
        <end position="114"/>
    </location>
</feature>
<proteinExistence type="predicted"/>
<keyword evidence="1" id="KW-0812">Transmembrane</keyword>
<evidence type="ECO:0000256" key="1">
    <source>
        <dbReference type="SAM" id="Phobius"/>
    </source>
</evidence>
<comment type="caution">
    <text evidence="2">The sequence shown here is derived from an EMBL/GenBank/DDBJ whole genome shotgun (WGS) entry which is preliminary data.</text>
</comment>
<evidence type="ECO:0008006" key="4">
    <source>
        <dbReference type="Google" id="ProtNLM"/>
    </source>
</evidence>
<keyword evidence="3" id="KW-1185">Reference proteome</keyword>
<feature type="transmembrane region" description="Helical" evidence="1">
    <location>
        <begin position="121"/>
        <end position="142"/>
    </location>
</feature>
<evidence type="ECO:0000313" key="2">
    <source>
        <dbReference type="EMBL" id="GAA4452263.1"/>
    </source>
</evidence>
<feature type="transmembrane region" description="Helical" evidence="1">
    <location>
        <begin position="148"/>
        <end position="181"/>
    </location>
</feature>
<accession>A0ABP8MKN4</accession>
<feature type="transmembrane region" description="Helical" evidence="1">
    <location>
        <begin position="247"/>
        <end position="265"/>
    </location>
</feature>
<evidence type="ECO:0000313" key="3">
    <source>
        <dbReference type="Proteomes" id="UP001501410"/>
    </source>
</evidence>
<feature type="transmembrane region" description="Helical" evidence="1">
    <location>
        <begin position="330"/>
        <end position="349"/>
    </location>
</feature>
<sequence>MWDDEASVVWFAKNYNREGKIVAYDRQNIFSYRNGQLIDNQLGYNNPPVDIYYAAAVIRKFGDSDRVLRIAFTLPGILALLMYLGCLRKLTDEDNTWFAYTATLLTLSVNYLLIEQNVRYYSLNFLFAALSLLATLNVIGNTTKRSRIFWLLLQVAALYLLFLSHSLAAVCWWAMCLWLMYRGKVLRFSFRHRLSVTIAAANALLFVADAYFFISQNSLNRPDLNNRDNWIVKYRKLAEWLFVDLNALNVLPLIAALILLLIFLFRRKTLSPAMKTLLEAETIFLLLILILNPQPTSASAHFDVRYLYIILPLLYAWTAYLLTVLHRINAWGKVAAITATGIFVCSTLFSCIPSPDGPRLLLPSYIEERSKPFPTAYSALIQYIHQHFDGRKKILTLPGYHNTVLLRYVPELIELTNTLDSATTPLSHRTVDSLNMHCLYIGACKPDYVFQFGSTETLADYPFKVTDFRFSDTLWIYAAEVDITRPELFWHSFGPRALSDSSRQALYIFHD</sequence>
<gene>
    <name evidence="2" type="ORF">GCM10023092_10960</name>
</gene>
<feature type="transmembrane region" description="Helical" evidence="1">
    <location>
        <begin position="193"/>
        <end position="214"/>
    </location>
</feature>
<keyword evidence="1" id="KW-0472">Membrane</keyword>
<protein>
    <recommendedName>
        <fullName evidence="4">Glycosyltransferase RgtA/B/C/D-like domain-containing protein</fullName>
    </recommendedName>
</protein>
<organism evidence="2 3">
    <name type="scientific">Rurimicrobium arvi</name>
    <dbReference type="NCBI Taxonomy" id="2049916"/>
    <lineage>
        <taxon>Bacteria</taxon>
        <taxon>Pseudomonadati</taxon>
        <taxon>Bacteroidota</taxon>
        <taxon>Chitinophagia</taxon>
        <taxon>Chitinophagales</taxon>
        <taxon>Chitinophagaceae</taxon>
        <taxon>Rurimicrobium</taxon>
    </lineage>
</organism>
<feature type="transmembrane region" description="Helical" evidence="1">
    <location>
        <begin position="306"/>
        <end position="323"/>
    </location>
</feature>
<dbReference type="Proteomes" id="UP001501410">
    <property type="component" value="Unassembled WGS sequence"/>
</dbReference>
<keyword evidence="1" id="KW-1133">Transmembrane helix</keyword>
<feature type="transmembrane region" description="Helical" evidence="1">
    <location>
        <begin position="277"/>
        <end position="294"/>
    </location>
</feature>
<reference evidence="3" key="1">
    <citation type="journal article" date="2019" name="Int. J. Syst. Evol. Microbiol.">
        <title>The Global Catalogue of Microorganisms (GCM) 10K type strain sequencing project: providing services to taxonomists for standard genome sequencing and annotation.</title>
        <authorList>
            <consortium name="The Broad Institute Genomics Platform"/>
            <consortium name="The Broad Institute Genome Sequencing Center for Infectious Disease"/>
            <person name="Wu L."/>
            <person name="Ma J."/>
        </authorList>
    </citation>
    <scope>NUCLEOTIDE SEQUENCE [LARGE SCALE GENOMIC DNA]</scope>
    <source>
        <strain evidence="3">JCM 31921</strain>
    </source>
</reference>
<feature type="transmembrane region" description="Helical" evidence="1">
    <location>
        <begin position="67"/>
        <end position="85"/>
    </location>
</feature>